<gene>
    <name evidence="1" type="ORF">CP49_23610</name>
</gene>
<keyword evidence="2" id="KW-1185">Reference proteome</keyword>
<name>A0A0R3M4R1_9BRAD</name>
<organism evidence="1 2">
    <name type="scientific">Bradyrhizobium valentinum</name>
    <dbReference type="NCBI Taxonomy" id="1518501"/>
    <lineage>
        <taxon>Bacteria</taxon>
        <taxon>Pseudomonadati</taxon>
        <taxon>Pseudomonadota</taxon>
        <taxon>Alphaproteobacteria</taxon>
        <taxon>Hyphomicrobiales</taxon>
        <taxon>Nitrobacteraceae</taxon>
        <taxon>Bradyrhizobium</taxon>
    </lineage>
</organism>
<dbReference type="EMBL" id="LLXX01000001">
    <property type="protein sequence ID" value="KRR15002.1"/>
    <property type="molecule type" value="Genomic_DNA"/>
</dbReference>
<proteinExistence type="predicted"/>
<evidence type="ECO:0000313" key="1">
    <source>
        <dbReference type="EMBL" id="KRR15002.1"/>
    </source>
</evidence>
<dbReference type="RefSeq" id="WP_057848301.1">
    <property type="nucleotide sequence ID" value="NZ_LLXX01000001.1"/>
</dbReference>
<protein>
    <submittedName>
        <fullName evidence="1">Uncharacterized protein</fullName>
    </submittedName>
</protein>
<evidence type="ECO:0000313" key="2">
    <source>
        <dbReference type="Proteomes" id="UP000051913"/>
    </source>
</evidence>
<comment type="caution">
    <text evidence="1">The sequence shown here is derived from an EMBL/GenBank/DDBJ whole genome shotgun (WGS) entry which is preliminary data.</text>
</comment>
<accession>A0A0R3M4R1</accession>
<sequence length="127" mass="14193">MTDHRDGTINVFAKWTVQDRQFSLQKLAGGAVLTISDGRQLELTHSEWSKLGKALKKLGEGSDPKHAVNNGAKWTKEQDDQLKTRWEARIPLRGIAAEFERTQGAITARLVRLGLAVDSDDVRKKLT</sequence>
<dbReference type="AlphaFoldDB" id="A0A0R3M4R1"/>
<reference evidence="1 2" key="1">
    <citation type="submission" date="2014-03" db="EMBL/GenBank/DDBJ databases">
        <title>Bradyrhizobium valentinum sp. nov., isolated from effective nodules of Lupinus mariae-josephae, a lupine endemic of basic-lime soils in Eastern Spain.</title>
        <authorList>
            <person name="Duran D."/>
            <person name="Rey L."/>
            <person name="Navarro A."/>
            <person name="Busquets A."/>
            <person name="Imperial J."/>
            <person name="Ruiz-Argueso T."/>
        </authorList>
    </citation>
    <scope>NUCLEOTIDE SEQUENCE [LARGE SCALE GENOMIC DNA]</scope>
    <source>
        <strain evidence="1 2">LmjM3</strain>
    </source>
</reference>
<dbReference type="Proteomes" id="UP000051913">
    <property type="component" value="Unassembled WGS sequence"/>
</dbReference>